<reference evidence="2 3" key="1">
    <citation type="journal article" date="2018" name="Mol. Plant">
        <title>The genome of Artemisia annua provides insight into the evolution of Asteraceae family and artemisinin biosynthesis.</title>
        <authorList>
            <person name="Shen Q."/>
            <person name="Zhang L."/>
            <person name="Liao Z."/>
            <person name="Wang S."/>
            <person name="Yan T."/>
            <person name="Shi P."/>
            <person name="Liu M."/>
            <person name="Fu X."/>
            <person name="Pan Q."/>
            <person name="Wang Y."/>
            <person name="Lv Z."/>
            <person name="Lu X."/>
            <person name="Zhang F."/>
            <person name="Jiang W."/>
            <person name="Ma Y."/>
            <person name="Chen M."/>
            <person name="Hao X."/>
            <person name="Li L."/>
            <person name="Tang Y."/>
            <person name="Lv G."/>
            <person name="Zhou Y."/>
            <person name="Sun X."/>
            <person name="Brodelius P.E."/>
            <person name="Rose J.K.C."/>
            <person name="Tang K."/>
        </authorList>
    </citation>
    <scope>NUCLEOTIDE SEQUENCE [LARGE SCALE GENOMIC DNA]</scope>
    <source>
        <strain evidence="3">cv. Huhao1</strain>
        <tissue evidence="2">Leaf</tissue>
    </source>
</reference>
<dbReference type="PANTHER" id="PTHR31151">
    <property type="entry name" value="PROLINE-TRNA LIGASE (DUF1680)"/>
    <property type="match status" value="1"/>
</dbReference>
<keyword evidence="3" id="KW-1185">Reference proteome</keyword>
<dbReference type="AlphaFoldDB" id="A0A2U1NDZ1"/>
<dbReference type="Proteomes" id="UP000245207">
    <property type="component" value="Unassembled WGS sequence"/>
</dbReference>
<proteinExistence type="predicted"/>
<evidence type="ECO:0000313" key="3">
    <source>
        <dbReference type="Proteomes" id="UP000245207"/>
    </source>
</evidence>
<gene>
    <name evidence="2" type="ORF">CTI12_AA277540</name>
</gene>
<name>A0A2U1NDZ1_ARTAN</name>
<accession>A0A2U1NDZ1</accession>
<evidence type="ECO:0000313" key="2">
    <source>
        <dbReference type="EMBL" id="PWA71745.1"/>
    </source>
</evidence>
<sequence length="106" mass="12103">MAYADYYERALTNGVLSIQRGKEPGIMLYILPMARGSSKAISYHKWGIKSFLKLGDSIHFEEAGNAQSLYIIQYISSSLNWKSGKVFLHQKVEPMVSWDLRLQVTM</sequence>
<feature type="domain" description="Non-reducing end beta-L-arabinofuranosidase-like GH127 catalytic" evidence="1">
    <location>
        <begin position="2"/>
        <end position="40"/>
    </location>
</feature>
<dbReference type="OrthoDB" id="5358475at2759"/>
<dbReference type="InterPro" id="IPR012878">
    <property type="entry name" value="Beta-AFase-like_GH127_cat"/>
</dbReference>
<dbReference type="PANTHER" id="PTHR31151:SF0">
    <property type="entry name" value="PROLINE-TRNA LIGASE (DUF1680)"/>
    <property type="match status" value="1"/>
</dbReference>
<comment type="caution">
    <text evidence="2">The sequence shown here is derived from an EMBL/GenBank/DDBJ whole genome shotgun (WGS) entry which is preliminary data.</text>
</comment>
<organism evidence="2 3">
    <name type="scientific">Artemisia annua</name>
    <name type="common">Sweet wormwood</name>
    <dbReference type="NCBI Taxonomy" id="35608"/>
    <lineage>
        <taxon>Eukaryota</taxon>
        <taxon>Viridiplantae</taxon>
        <taxon>Streptophyta</taxon>
        <taxon>Embryophyta</taxon>
        <taxon>Tracheophyta</taxon>
        <taxon>Spermatophyta</taxon>
        <taxon>Magnoliopsida</taxon>
        <taxon>eudicotyledons</taxon>
        <taxon>Gunneridae</taxon>
        <taxon>Pentapetalae</taxon>
        <taxon>asterids</taxon>
        <taxon>campanulids</taxon>
        <taxon>Asterales</taxon>
        <taxon>Asteraceae</taxon>
        <taxon>Asteroideae</taxon>
        <taxon>Anthemideae</taxon>
        <taxon>Artemisiinae</taxon>
        <taxon>Artemisia</taxon>
    </lineage>
</organism>
<dbReference type="EMBL" id="PKPP01003028">
    <property type="protein sequence ID" value="PWA71745.1"/>
    <property type="molecule type" value="Genomic_DNA"/>
</dbReference>
<protein>
    <recommendedName>
        <fullName evidence="1">Non-reducing end beta-L-arabinofuranosidase-like GH127 catalytic domain-containing protein</fullName>
    </recommendedName>
</protein>
<evidence type="ECO:0000259" key="1">
    <source>
        <dbReference type="Pfam" id="PF07944"/>
    </source>
</evidence>
<dbReference type="Pfam" id="PF07944">
    <property type="entry name" value="Beta-AFase-like_GH127_cat"/>
    <property type="match status" value="1"/>
</dbReference>